<dbReference type="AlphaFoldDB" id="A0A1N7GYB0"/>
<evidence type="ECO:0000313" key="1">
    <source>
        <dbReference type="EMBL" id="SIS17438.1"/>
    </source>
</evidence>
<keyword evidence="2" id="KW-1185">Reference proteome</keyword>
<evidence type="ECO:0000313" key="2">
    <source>
        <dbReference type="Proteomes" id="UP000186019"/>
    </source>
</evidence>
<proteinExistence type="predicted"/>
<dbReference type="Proteomes" id="UP000186019">
    <property type="component" value="Unassembled WGS sequence"/>
</dbReference>
<protein>
    <submittedName>
        <fullName evidence="1">Uncharacterized protein</fullName>
    </submittedName>
</protein>
<reference evidence="1 2" key="1">
    <citation type="submission" date="2017-01" db="EMBL/GenBank/DDBJ databases">
        <authorList>
            <person name="Mah S.A."/>
            <person name="Swanson W.J."/>
            <person name="Moy G.W."/>
            <person name="Vacquier V.D."/>
        </authorList>
    </citation>
    <scope>NUCLEOTIDE SEQUENCE [LARGE SCALE GENOMIC DNA]</scope>
    <source>
        <strain evidence="1 2">DSM 29590</strain>
    </source>
</reference>
<organism evidence="1 2">
    <name type="scientific">Roseovarius nanhaiticus</name>
    <dbReference type="NCBI Taxonomy" id="573024"/>
    <lineage>
        <taxon>Bacteria</taxon>
        <taxon>Pseudomonadati</taxon>
        <taxon>Pseudomonadota</taxon>
        <taxon>Alphaproteobacteria</taxon>
        <taxon>Rhodobacterales</taxon>
        <taxon>Roseobacteraceae</taxon>
        <taxon>Roseovarius</taxon>
    </lineage>
</organism>
<sequence>MSNRLAAAQIAGSIARRTNEGIEAASWHLARQFDRVIPMRQMLWFAKARIETLPATLKRLRR</sequence>
<dbReference type="EMBL" id="FTNV01000002">
    <property type="protein sequence ID" value="SIS17438.1"/>
    <property type="molecule type" value="Genomic_DNA"/>
</dbReference>
<name>A0A1N7GYB0_9RHOB</name>
<accession>A0A1N7GYB0</accession>
<gene>
    <name evidence="1" type="ORF">SAMN05421666_2214</name>
</gene>